<dbReference type="OrthoDB" id="9799287at2"/>
<dbReference type="Proteomes" id="UP000033187">
    <property type="component" value="Chromosome 1"/>
</dbReference>
<protein>
    <submittedName>
        <fullName evidence="3">Extracellular solute-binding protein, family 7</fullName>
    </submittedName>
</protein>
<feature type="chain" id="PRO_5002306381" evidence="2">
    <location>
        <begin position="23"/>
        <end position="330"/>
    </location>
</feature>
<dbReference type="KEGG" id="fil:BN1229_v1_2079"/>
<evidence type="ECO:0000313" key="4">
    <source>
        <dbReference type="Proteomes" id="UP000033187"/>
    </source>
</evidence>
<dbReference type="NCBIfam" id="NF037995">
    <property type="entry name" value="TRAP_S1"/>
    <property type="match status" value="1"/>
</dbReference>
<dbReference type="PANTHER" id="PTHR33376:SF5">
    <property type="entry name" value="EXTRACYTOPLASMIC SOLUTE RECEPTOR PROTEIN"/>
    <property type="match status" value="1"/>
</dbReference>
<dbReference type="Gene3D" id="3.40.190.170">
    <property type="entry name" value="Bacterial extracellular solute-binding protein, family 7"/>
    <property type="match status" value="1"/>
</dbReference>
<organism evidence="3 4">
    <name type="scientific">Candidatus Filomicrobium marinum</name>
    <dbReference type="NCBI Taxonomy" id="1608628"/>
    <lineage>
        <taxon>Bacteria</taxon>
        <taxon>Pseudomonadati</taxon>
        <taxon>Pseudomonadota</taxon>
        <taxon>Alphaproteobacteria</taxon>
        <taxon>Hyphomicrobiales</taxon>
        <taxon>Hyphomicrobiaceae</taxon>
        <taxon>Filomicrobium</taxon>
    </lineage>
</organism>
<sequence>MRIFPLAAAAIGLTLAAGPAAADSYRLSLSTWGSPKHPQVSHFVPEFTKLVGERSDGRIKFRTFEGGEMVKQQFVPTAVPQGTVDISLTTLDNWSGRISDVTILTTPLWTRSMKDTLGALKPGQPIFDYFDKKLREQGAILLCAFDIGPPVLSTSFPIEHPSDLAGKKIRVYSKGAGQMMQALKAAPTTMSVGEVYSALQRGTVDGAIGGLQGAVGLKHFEVTKYMLAPMGALGTLIHAYVMNKDKFESMPEDLQKIVMESAAEARDAMQGYIIDKYGDFVDQVRKHGNTVTVLEAGTPGYDEWRNALQGVNDEARRTYPKELVELIETK</sequence>
<dbReference type="PANTHER" id="PTHR33376">
    <property type="match status" value="1"/>
</dbReference>
<keyword evidence="4" id="KW-1185">Reference proteome</keyword>
<dbReference type="InterPro" id="IPR018389">
    <property type="entry name" value="DctP_fam"/>
</dbReference>
<evidence type="ECO:0000313" key="3">
    <source>
        <dbReference type="EMBL" id="CPR19257.1"/>
    </source>
</evidence>
<dbReference type="InterPro" id="IPR038404">
    <property type="entry name" value="TRAP_DctP_sf"/>
</dbReference>
<dbReference type="RefSeq" id="WP_046478132.1">
    <property type="nucleotide sequence ID" value="NZ_LN829118.1"/>
</dbReference>
<proteinExistence type="predicted"/>
<reference evidence="4" key="1">
    <citation type="submission" date="2015-02" db="EMBL/GenBank/DDBJ databases">
        <authorList>
            <person name="Chooi Y.-H."/>
        </authorList>
    </citation>
    <scope>NUCLEOTIDE SEQUENCE [LARGE SCALE GENOMIC DNA]</scope>
    <source>
        <strain evidence="4">strain Y</strain>
    </source>
</reference>
<dbReference type="SUPFAM" id="SSF53850">
    <property type="entry name" value="Periplasmic binding protein-like II"/>
    <property type="match status" value="1"/>
</dbReference>
<keyword evidence="1 2" id="KW-0732">Signal</keyword>
<evidence type="ECO:0000256" key="1">
    <source>
        <dbReference type="ARBA" id="ARBA00022729"/>
    </source>
</evidence>
<dbReference type="EMBL" id="LN829119">
    <property type="protein sequence ID" value="CPR19257.1"/>
    <property type="molecule type" value="Genomic_DNA"/>
</dbReference>
<dbReference type="KEGG" id="fiy:BN1229_v1_2079"/>
<dbReference type="AlphaFoldDB" id="A0A0D6JFH2"/>
<name>A0A0D6JFH2_9HYPH</name>
<dbReference type="GO" id="GO:0055085">
    <property type="term" value="P:transmembrane transport"/>
    <property type="evidence" value="ECO:0007669"/>
    <property type="project" value="InterPro"/>
</dbReference>
<feature type="signal peptide" evidence="2">
    <location>
        <begin position="1"/>
        <end position="22"/>
    </location>
</feature>
<evidence type="ECO:0000256" key="2">
    <source>
        <dbReference type="SAM" id="SignalP"/>
    </source>
</evidence>
<accession>A0A0D6JFH2</accession>
<dbReference type="Pfam" id="PF03480">
    <property type="entry name" value="DctP"/>
    <property type="match status" value="1"/>
</dbReference>
<gene>
    <name evidence="3" type="ORF">YBN1229_v1_2079</name>
</gene>